<dbReference type="Gene3D" id="1.10.1040.20">
    <property type="entry name" value="ProC-like, C-terminal domain"/>
    <property type="match status" value="1"/>
</dbReference>
<name>A0A1T3W1S0_9MYCO</name>
<evidence type="ECO:0000313" key="3">
    <source>
        <dbReference type="Proteomes" id="UP000191039"/>
    </source>
</evidence>
<dbReference type="SUPFAM" id="SSF48179">
    <property type="entry name" value="6-phosphogluconate dehydrogenase C-terminal domain-like"/>
    <property type="match status" value="1"/>
</dbReference>
<dbReference type="Proteomes" id="UP000191039">
    <property type="component" value="Unassembled WGS sequence"/>
</dbReference>
<dbReference type="InterPro" id="IPR008927">
    <property type="entry name" value="6-PGluconate_DH-like_C_sf"/>
</dbReference>
<dbReference type="RefSeq" id="WP_131830484.1">
    <property type="nucleotide sequence ID" value="NZ_MIJD01000334.1"/>
</dbReference>
<dbReference type="PANTHER" id="PTHR40459:SF1">
    <property type="entry name" value="CONSERVED HYPOTHETICAL ALANINE AND LEUCINE RICH PROTEIN"/>
    <property type="match status" value="1"/>
</dbReference>
<dbReference type="PANTHER" id="PTHR40459">
    <property type="entry name" value="CONSERVED HYPOTHETICAL ALANINE AND LEUCINE RICH PROTEIN"/>
    <property type="match status" value="1"/>
</dbReference>
<feature type="non-terminal residue" evidence="2">
    <location>
        <position position="1"/>
    </location>
</feature>
<protein>
    <submittedName>
        <fullName evidence="2">Oxidoreductase</fullName>
    </submittedName>
</protein>
<dbReference type="InterPro" id="IPR037108">
    <property type="entry name" value="TM1727-like_C_sf"/>
</dbReference>
<evidence type="ECO:0000313" key="2">
    <source>
        <dbReference type="EMBL" id="OPE48314.1"/>
    </source>
</evidence>
<evidence type="ECO:0000259" key="1">
    <source>
        <dbReference type="Pfam" id="PF10728"/>
    </source>
</evidence>
<feature type="domain" description="DUF2520" evidence="1">
    <location>
        <begin position="3"/>
        <end position="41"/>
    </location>
</feature>
<dbReference type="InterPro" id="IPR018931">
    <property type="entry name" value="DUF2520"/>
</dbReference>
<sequence length="64" mass="6741">GQAALTGPVARGDADSLGRHLQALSETDPELAQAYRANSLRTAERAHAPEEVFEVLQTNGTGQP</sequence>
<comment type="caution">
    <text evidence="2">The sequence shown here is derived from an EMBL/GenBank/DDBJ whole genome shotgun (WGS) entry which is preliminary data.</text>
</comment>
<dbReference type="EMBL" id="MIJD01000334">
    <property type="protein sequence ID" value="OPE48314.1"/>
    <property type="molecule type" value="Genomic_DNA"/>
</dbReference>
<dbReference type="AlphaFoldDB" id="A0A1T3W1S0"/>
<dbReference type="Pfam" id="PF10728">
    <property type="entry name" value="DUF2520"/>
    <property type="match status" value="1"/>
</dbReference>
<organism evidence="2 3">
    <name type="scientific">Mycolicibacterium diernhoferi</name>
    <dbReference type="NCBI Taxonomy" id="1801"/>
    <lineage>
        <taxon>Bacteria</taxon>
        <taxon>Bacillati</taxon>
        <taxon>Actinomycetota</taxon>
        <taxon>Actinomycetes</taxon>
        <taxon>Mycobacteriales</taxon>
        <taxon>Mycobacteriaceae</taxon>
        <taxon>Mycolicibacterium</taxon>
    </lineage>
</organism>
<reference evidence="2 3" key="1">
    <citation type="submission" date="2016-09" db="EMBL/GenBank/DDBJ databases">
        <title>genome sequences of unsequenced Mycobacteria.</title>
        <authorList>
            <person name="Greninger A.L."/>
            <person name="Jerome K.R."/>
            <person name="Mcnair B."/>
            <person name="Wallis C."/>
            <person name="Fang F."/>
        </authorList>
    </citation>
    <scope>NUCLEOTIDE SEQUENCE [LARGE SCALE GENOMIC DNA]</scope>
    <source>
        <strain evidence="2 3">BM1</strain>
    </source>
</reference>
<gene>
    <name evidence="2" type="ORF">BV510_23875</name>
</gene>
<proteinExistence type="predicted"/>
<accession>A0A1T3W1S0</accession>